<protein>
    <submittedName>
        <fullName evidence="2">Lipase family protein</fullName>
    </submittedName>
</protein>
<dbReference type="Proteomes" id="UP000531916">
    <property type="component" value="Unassembled WGS sequence"/>
</dbReference>
<dbReference type="EMBL" id="AASEPP010000113">
    <property type="protein sequence ID" value="EFC2249552.1"/>
    <property type="molecule type" value="Genomic_DNA"/>
</dbReference>
<dbReference type="InterPro" id="IPR051218">
    <property type="entry name" value="Sec_MonoDiacylglyc_Lipase"/>
</dbReference>
<dbReference type="SUPFAM" id="SSF53474">
    <property type="entry name" value="alpha/beta-Hydrolases"/>
    <property type="match status" value="1"/>
</dbReference>
<dbReference type="PANTHER" id="PTHR45856:SF24">
    <property type="entry name" value="FUNGAL LIPASE-LIKE DOMAIN-CONTAINING PROTEIN"/>
    <property type="match status" value="1"/>
</dbReference>
<evidence type="ECO:0000313" key="2">
    <source>
        <dbReference type="EMBL" id="EFC2249552.1"/>
    </source>
</evidence>
<dbReference type="GO" id="GO:0006629">
    <property type="term" value="P:lipid metabolic process"/>
    <property type="evidence" value="ECO:0007669"/>
    <property type="project" value="InterPro"/>
</dbReference>
<dbReference type="InterPro" id="IPR029058">
    <property type="entry name" value="AB_hydrolase_fold"/>
</dbReference>
<feature type="domain" description="Fungal lipase-type" evidence="1">
    <location>
        <begin position="246"/>
        <end position="374"/>
    </location>
</feature>
<dbReference type="CDD" id="cd00519">
    <property type="entry name" value="Lipase_3"/>
    <property type="match status" value="1"/>
</dbReference>
<gene>
    <name evidence="2" type="ORF">E5H86_28220</name>
</gene>
<evidence type="ECO:0000313" key="3">
    <source>
        <dbReference type="Proteomes" id="UP000531916"/>
    </source>
</evidence>
<sequence>MQLVDENDNAVANMPWRGENEATRDKVIEPYSGVTDLDGILRIDDLLHPDLTLFVEAQPLVDEMEHRPLSIERTCSYSMKNSPVTVDKRTNNICYYVVVGQLCDKAPSIPGWNSKELPAFHFPDRDFSGLTISNAYFNSRVIVKVCPFRAWNLLLHHAKDYSIVNAFNLGLLAEFVYSDKEKILSFFNEQCQDLSKVPSMLYETISVDVPFRERYVNPVFLDTTEGDFGEGGTQLFFVSNLTKLLVGWRGTEPDKLADLITDGAFRPVPCPDIVPSGHCHKGFLDAFNLVGKKFRDQLKQIQSLSSGRELFIAGHSLGGALALIHAAVLRDYQPIIYTYGMPRVFTASAINKIKNISHYRHVNDSDSVTSIPPELELDNKLYDLWGPYGVVYGFVGSVLAMGIQGAGIKFGDPYWHHGSTVCFFKVEQSIVKRLKRIMPLIGMDVKKPYISIREISFDKCKLYLVPDLNEKMFCATAEEQNNFVKSLSPESLRCYFPKNSNPELDSWTNPINHSMSNKYMPFINNELIELTDPERPMERKLNRKKFSIAVDNAAKLTESTSKHEVERNKNFLLLQDMLPKTLEISKSENNWVNALIRFKNSAKEEYENIN</sequence>
<dbReference type="InterPro" id="IPR002921">
    <property type="entry name" value="Fungal_lipase-type"/>
</dbReference>
<organism evidence="2 3">
    <name type="scientific">Escherichia coli</name>
    <dbReference type="NCBI Taxonomy" id="562"/>
    <lineage>
        <taxon>Bacteria</taxon>
        <taxon>Pseudomonadati</taxon>
        <taxon>Pseudomonadota</taxon>
        <taxon>Gammaproteobacteria</taxon>
        <taxon>Enterobacterales</taxon>
        <taxon>Enterobacteriaceae</taxon>
        <taxon>Escherichia</taxon>
    </lineage>
</organism>
<dbReference type="Gene3D" id="3.40.50.1820">
    <property type="entry name" value="alpha/beta hydrolase"/>
    <property type="match status" value="1"/>
</dbReference>
<accession>A0A0Q3D5Z0</accession>
<comment type="caution">
    <text evidence="2">The sequence shown here is derived from an EMBL/GenBank/DDBJ whole genome shotgun (WGS) entry which is preliminary data.</text>
</comment>
<name>A0A0Q3D5Z0_ECOLX</name>
<dbReference type="AlphaFoldDB" id="A0A0Q3D5Z0"/>
<evidence type="ECO:0000259" key="1">
    <source>
        <dbReference type="Pfam" id="PF01764"/>
    </source>
</evidence>
<dbReference type="Pfam" id="PF01764">
    <property type="entry name" value="Lipase_3"/>
    <property type="match status" value="1"/>
</dbReference>
<dbReference type="PANTHER" id="PTHR45856">
    <property type="entry name" value="ALPHA/BETA-HYDROLASES SUPERFAMILY PROTEIN"/>
    <property type="match status" value="1"/>
</dbReference>
<reference evidence="2 3" key="1">
    <citation type="submission" date="2019-04" db="EMBL/GenBank/DDBJ databases">
        <authorList>
            <consortium name="NARMS: The National Antimicrobial Resistance Monitoring System"/>
        </authorList>
    </citation>
    <scope>NUCLEOTIDE SEQUENCE [LARGE SCALE GENOMIC DNA]</scope>
    <source>
        <strain evidence="2 3">FSIS11919500</strain>
    </source>
</reference>
<proteinExistence type="predicted"/>